<accession>A0A645DVL8</accession>
<gene>
    <name evidence="1" type="ORF">SDC9_139527</name>
</gene>
<organism evidence="1">
    <name type="scientific">bioreactor metagenome</name>
    <dbReference type="NCBI Taxonomy" id="1076179"/>
    <lineage>
        <taxon>unclassified sequences</taxon>
        <taxon>metagenomes</taxon>
        <taxon>ecological metagenomes</taxon>
    </lineage>
</organism>
<protein>
    <submittedName>
        <fullName evidence="1">Uncharacterized protein</fullName>
    </submittedName>
</protein>
<proteinExistence type="predicted"/>
<comment type="caution">
    <text evidence="1">The sequence shown here is derived from an EMBL/GenBank/DDBJ whole genome shotgun (WGS) entry which is preliminary data.</text>
</comment>
<reference evidence="1" key="1">
    <citation type="submission" date="2019-08" db="EMBL/GenBank/DDBJ databases">
        <authorList>
            <person name="Kucharzyk K."/>
            <person name="Murdoch R.W."/>
            <person name="Higgins S."/>
            <person name="Loffler F."/>
        </authorList>
    </citation>
    <scope>NUCLEOTIDE SEQUENCE</scope>
</reference>
<dbReference type="AlphaFoldDB" id="A0A645DVL8"/>
<dbReference type="EMBL" id="VSSQ01039338">
    <property type="protein sequence ID" value="MPM92392.1"/>
    <property type="molecule type" value="Genomic_DNA"/>
</dbReference>
<name>A0A645DVL8_9ZZZZ</name>
<evidence type="ECO:0000313" key="1">
    <source>
        <dbReference type="EMBL" id="MPM92392.1"/>
    </source>
</evidence>
<sequence>MLMSIEELKSLIKWGNYSVFNSPITYLGGSRDDNVADSNSPMRGNNSPINRKEQGTANIVLLLLVLVKWKNGNL</sequence>